<dbReference type="OrthoDB" id="10602928at2759"/>
<feature type="region of interest" description="Disordered" evidence="1">
    <location>
        <begin position="198"/>
        <end position="261"/>
    </location>
</feature>
<evidence type="ECO:0000313" key="4">
    <source>
        <dbReference type="Proteomes" id="UP000054032"/>
    </source>
</evidence>
<dbReference type="HOGENOM" id="CLU_906110_0_0_1"/>
<name>W6YUB6_COCMI</name>
<keyword evidence="4" id="KW-1185">Reference proteome</keyword>
<evidence type="ECO:0000256" key="1">
    <source>
        <dbReference type="SAM" id="MobiDB-lite"/>
    </source>
</evidence>
<keyword evidence="2" id="KW-0732">Signal</keyword>
<gene>
    <name evidence="3" type="ORF">COCMIDRAFT_28430</name>
</gene>
<dbReference type="AlphaFoldDB" id="W6YUB6"/>
<evidence type="ECO:0000256" key="2">
    <source>
        <dbReference type="SAM" id="SignalP"/>
    </source>
</evidence>
<feature type="chain" id="PRO_5004886779" evidence="2">
    <location>
        <begin position="19"/>
        <end position="307"/>
    </location>
</feature>
<dbReference type="EMBL" id="KI964041">
    <property type="protein sequence ID" value="EUC43057.1"/>
    <property type="molecule type" value="Genomic_DNA"/>
</dbReference>
<proteinExistence type="predicted"/>
<reference evidence="3 4" key="1">
    <citation type="journal article" date="2013" name="PLoS Genet.">
        <title>Comparative genome structure, secondary metabolite, and effector coding capacity across Cochliobolus pathogens.</title>
        <authorList>
            <person name="Condon B.J."/>
            <person name="Leng Y."/>
            <person name="Wu D."/>
            <person name="Bushley K.E."/>
            <person name="Ohm R.A."/>
            <person name="Otillar R."/>
            <person name="Martin J."/>
            <person name="Schackwitz W."/>
            <person name="Grimwood J."/>
            <person name="MohdZainudin N."/>
            <person name="Xue C."/>
            <person name="Wang R."/>
            <person name="Manning V.A."/>
            <person name="Dhillon B."/>
            <person name="Tu Z.J."/>
            <person name="Steffenson B.J."/>
            <person name="Salamov A."/>
            <person name="Sun H."/>
            <person name="Lowry S."/>
            <person name="LaButti K."/>
            <person name="Han J."/>
            <person name="Copeland A."/>
            <person name="Lindquist E."/>
            <person name="Barry K."/>
            <person name="Schmutz J."/>
            <person name="Baker S.E."/>
            <person name="Ciuffetti L.M."/>
            <person name="Grigoriev I.V."/>
            <person name="Zhong S."/>
            <person name="Turgeon B.G."/>
        </authorList>
    </citation>
    <scope>NUCLEOTIDE SEQUENCE [LARGE SCALE GENOMIC DNA]</scope>
    <source>
        <strain evidence="3 4">ATCC 44560</strain>
    </source>
</reference>
<dbReference type="RefSeq" id="XP_007690423.1">
    <property type="nucleotide sequence ID" value="XM_007692233.1"/>
</dbReference>
<dbReference type="Proteomes" id="UP000054032">
    <property type="component" value="Unassembled WGS sequence"/>
</dbReference>
<sequence>MAAMAPNALCLLTPPLASLPLSPLPSALLSSPPTPTLFCPPCPLCPLLHALRDCAASATLVICPGPAPAQQMTAINPSPPPHARHTTLTTFASATPRAISQHNLFFSQYSNPPPISRCCELFRHVPASVSCLASPLAERLTPCFSQSVTPGRLIWTLAQASPPNPGFRPQRRRPLSVPQTRAQIFFSRCQWLAQTIPERPPSTMAAPPPSLPPRASEIRTLGPRNRAPTSPGNQQPSTKPFQLPSRPPCPPHAPSGRITTLPSTASHLHACIQHEHEHEHEQPACTPPIQTIIHTRSETAPTLLLFA</sequence>
<feature type="compositionally biased region" description="Polar residues" evidence="1">
    <location>
        <begin position="227"/>
        <end position="240"/>
    </location>
</feature>
<feature type="signal peptide" evidence="2">
    <location>
        <begin position="1"/>
        <end position="18"/>
    </location>
</feature>
<accession>W6YUB6</accession>
<dbReference type="GeneID" id="19121308"/>
<protein>
    <submittedName>
        <fullName evidence="3">Uncharacterized protein</fullName>
    </submittedName>
</protein>
<organism evidence="3 4">
    <name type="scientific">Bipolaris oryzae ATCC 44560</name>
    <dbReference type="NCBI Taxonomy" id="930090"/>
    <lineage>
        <taxon>Eukaryota</taxon>
        <taxon>Fungi</taxon>
        <taxon>Dikarya</taxon>
        <taxon>Ascomycota</taxon>
        <taxon>Pezizomycotina</taxon>
        <taxon>Dothideomycetes</taxon>
        <taxon>Pleosporomycetidae</taxon>
        <taxon>Pleosporales</taxon>
        <taxon>Pleosporineae</taxon>
        <taxon>Pleosporaceae</taxon>
        <taxon>Bipolaris</taxon>
    </lineage>
</organism>
<evidence type="ECO:0000313" key="3">
    <source>
        <dbReference type="EMBL" id="EUC43057.1"/>
    </source>
</evidence>
<dbReference type="KEGG" id="bor:COCMIDRAFT_28430"/>